<sequence length="269" mass="30934">MHNLSHISGGSSSWQQTVPYWEKRFVSSVGSLSWKKFSETKEFTHLYHNILKWDDSAAEVAFRTAKDRFFAKFHGLPYDDEPQDPDLYIDKIDWNAQVDYNLMQDLESEPTGRDDGGPHEPVVIFGDVLPDPYKDYSPYGWGDSDDKIKKSWEVGGDMKRDQNEINWDDYIDNGRIIWDENDNKAGDQGWNITNACDENDYYGSYGNANNKRCVSSHKTWVVNGNNDQRSRSWRNKGNGRKSTGQGYGNRRGHVSTVQVNGSQRVHVHP</sequence>
<organism evidence="1 2">
    <name type="scientific">Smallanthus sonchifolius</name>
    <dbReference type="NCBI Taxonomy" id="185202"/>
    <lineage>
        <taxon>Eukaryota</taxon>
        <taxon>Viridiplantae</taxon>
        <taxon>Streptophyta</taxon>
        <taxon>Embryophyta</taxon>
        <taxon>Tracheophyta</taxon>
        <taxon>Spermatophyta</taxon>
        <taxon>Magnoliopsida</taxon>
        <taxon>eudicotyledons</taxon>
        <taxon>Gunneridae</taxon>
        <taxon>Pentapetalae</taxon>
        <taxon>asterids</taxon>
        <taxon>campanulids</taxon>
        <taxon>Asterales</taxon>
        <taxon>Asteraceae</taxon>
        <taxon>Asteroideae</taxon>
        <taxon>Heliantheae alliance</taxon>
        <taxon>Millerieae</taxon>
        <taxon>Smallanthus</taxon>
    </lineage>
</organism>
<dbReference type="Proteomes" id="UP001056120">
    <property type="component" value="Linkage Group LG21"/>
</dbReference>
<evidence type="ECO:0000313" key="2">
    <source>
        <dbReference type="Proteomes" id="UP001056120"/>
    </source>
</evidence>
<reference evidence="2" key="1">
    <citation type="journal article" date="2022" name="Mol. Ecol. Resour.">
        <title>The genomes of chicory, endive, great burdock and yacon provide insights into Asteraceae palaeo-polyploidization history and plant inulin production.</title>
        <authorList>
            <person name="Fan W."/>
            <person name="Wang S."/>
            <person name="Wang H."/>
            <person name="Wang A."/>
            <person name="Jiang F."/>
            <person name="Liu H."/>
            <person name="Zhao H."/>
            <person name="Xu D."/>
            <person name="Zhang Y."/>
        </authorList>
    </citation>
    <scope>NUCLEOTIDE SEQUENCE [LARGE SCALE GENOMIC DNA]</scope>
    <source>
        <strain evidence="2">cv. Yunnan</strain>
    </source>
</reference>
<protein>
    <submittedName>
        <fullName evidence="1">Uncharacterized protein</fullName>
    </submittedName>
</protein>
<comment type="caution">
    <text evidence="1">The sequence shown here is derived from an EMBL/GenBank/DDBJ whole genome shotgun (WGS) entry which is preliminary data.</text>
</comment>
<keyword evidence="2" id="KW-1185">Reference proteome</keyword>
<gene>
    <name evidence="1" type="ORF">L1987_64184</name>
</gene>
<proteinExistence type="predicted"/>
<dbReference type="EMBL" id="CM042038">
    <property type="protein sequence ID" value="KAI3732971.1"/>
    <property type="molecule type" value="Genomic_DNA"/>
</dbReference>
<evidence type="ECO:0000313" key="1">
    <source>
        <dbReference type="EMBL" id="KAI3732971.1"/>
    </source>
</evidence>
<name>A0ACB9CFE0_9ASTR</name>
<accession>A0ACB9CFE0</accession>
<reference evidence="1 2" key="2">
    <citation type="journal article" date="2022" name="Mol. Ecol. Resour.">
        <title>The genomes of chicory, endive, great burdock and yacon provide insights into Asteraceae paleo-polyploidization history and plant inulin production.</title>
        <authorList>
            <person name="Fan W."/>
            <person name="Wang S."/>
            <person name="Wang H."/>
            <person name="Wang A."/>
            <person name="Jiang F."/>
            <person name="Liu H."/>
            <person name="Zhao H."/>
            <person name="Xu D."/>
            <person name="Zhang Y."/>
        </authorList>
    </citation>
    <scope>NUCLEOTIDE SEQUENCE [LARGE SCALE GENOMIC DNA]</scope>
    <source>
        <strain evidence="2">cv. Yunnan</strain>
        <tissue evidence="1">Leaves</tissue>
    </source>
</reference>